<evidence type="ECO:0000313" key="2">
    <source>
        <dbReference type="EMBL" id="SFF80118.1"/>
    </source>
</evidence>
<evidence type="ECO:0000259" key="1">
    <source>
        <dbReference type="Pfam" id="PF00326"/>
    </source>
</evidence>
<keyword evidence="2" id="KW-0645">Protease</keyword>
<dbReference type="InterPro" id="IPR001375">
    <property type="entry name" value="Peptidase_S9_cat"/>
</dbReference>
<dbReference type="PANTHER" id="PTHR43056">
    <property type="entry name" value="PEPTIDASE S9 PROLYL OLIGOPEPTIDASE"/>
    <property type="match status" value="1"/>
</dbReference>
<dbReference type="SUPFAM" id="SSF53474">
    <property type="entry name" value="alpha/beta-Hydrolases"/>
    <property type="match status" value="1"/>
</dbReference>
<keyword evidence="2" id="KW-0031">Aminopeptidase</keyword>
<keyword evidence="2" id="KW-0378">Hydrolase</keyword>
<dbReference type="EMBL" id="FOOU01000001">
    <property type="protein sequence ID" value="SFF80118.1"/>
    <property type="molecule type" value="Genomic_DNA"/>
</dbReference>
<dbReference type="PANTHER" id="PTHR43056:SF5">
    <property type="entry name" value="PEPTIDASE S9 PROLYL OLIGOPEPTIDASE CATALYTIC DOMAIN-CONTAINING PROTEIN"/>
    <property type="match status" value="1"/>
</dbReference>
<dbReference type="RefSeq" id="WP_198064081.1">
    <property type="nucleotide sequence ID" value="NZ_FOOU01000001.1"/>
</dbReference>
<dbReference type="GO" id="GO:0004177">
    <property type="term" value="F:aminopeptidase activity"/>
    <property type="evidence" value="ECO:0007669"/>
    <property type="project" value="UniProtKB-KW"/>
</dbReference>
<reference evidence="3" key="1">
    <citation type="submission" date="2016-10" db="EMBL/GenBank/DDBJ databases">
        <authorList>
            <person name="Varghese N."/>
            <person name="Submissions S."/>
        </authorList>
    </citation>
    <scope>NUCLEOTIDE SEQUENCE [LARGE SCALE GENOMIC DNA]</scope>
    <source>
        <strain evidence="3">CGMCC 1.10971</strain>
    </source>
</reference>
<keyword evidence="3" id="KW-1185">Reference proteome</keyword>
<name>A0A1I2LNK2_9GAMM</name>
<dbReference type="AlphaFoldDB" id="A0A1I2LNK2"/>
<dbReference type="GO" id="GO:0008236">
    <property type="term" value="F:serine-type peptidase activity"/>
    <property type="evidence" value="ECO:0007669"/>
    <property type="project" value="InterPro"/>
</dbReference>
<feature type="domain" description="Peptidase S9 prolyl oligopeptidase catalytic" evidence="1">
    <location>
        <begin position="443"/>
        <end position="647"/>
    </location>
</feature>
<dbReference type="InterPro" id="IPR050585">
    <property type="entry name" value="Xaa-Pro_dipeptidyl-ppase/CocE"/>
</dbReference>
<dbReference type="InterPro" id="IPR029058">
    <property type="entry name" value="AB_hydrolase_fold"/>
</dbReference>
<evidence type="ECO:0000313" key="3">
    <source>
        <dbReference type="Proteomes" id="UP000198623"/>
    </source>
</evidence>
<dbReference type="STRING" id="1045558.SAMN05216175_101111"/>
<accession>A0A1I2LNK2</accession>
<sequence length="649" mass="72580">MSSAKVKLLTPQSINPGTNQVSAEQAVAGLKDYGQLACDTDGVLFWVEYRPEDAGRNCLIRYANGVAQNLTPPDFDVRSRVHEYGGLSWCLLDSQSWVFVNKRDQQLYRQQISAEKPEQLTFLMESRFGEPVYDAIHHRVLMIEEQHSSEIHSYENVINRLVSLSLTSGEIEVLHEGHDFYSSLVLSGNGQQCLFISWDHPHQPWIATQLHHGFFGPDGLIERQQILAGQGMNTSILQPSFDHDGGIWAMSDQSGWWNLCRYFLAEQRLQPYWQVDADCTTAPWQFGGYHYHVSQQQVIVIRLQQAAADLLQLKNAEVAQQLVSEYSQFRAITQSQNKIYAVANALSSLPQVIEIDPLSGHTRQLSTPADSPVVDGLAVDNLSLPQHISFPVGDQQAFGFFYPPVKSDANKEDSQSTDSRSLPPVVFFFHGGPTACTYPVLNPRIQYWTQRGFAVMDLNYRGSSGYGRAYRLLLHKRWGISDVEDAEAAVQYLSDKGLINPQQVFARGSSAGGFTALAALAFSDQFSAGASLYGVTDPLALATATHKFESHYLDWLIGSPVTEKDVYQARSPLAHASKIKVPVIFFQGELDAVVVPEQTRAMVSALQQQQIPVEAHYYAQEGHGFRSAENLADALEKEYHFYQRIIGEE</sequence>
<protein>
    <submittedName>
        <fullName evidence="2">Dipeptidyl aminopeptidase/acylaminoacyl peptidase</fullName>
    </submittedName>
</protein>
<dbReference type="GO" id="GO:0006508">
    <property type="term" value="P:proteolysis"/>
    <property type="evidence" value="ECO:0007669"/>
    <property type="project" value="InterPro"/>
</dbReference>
<dbReference type="Gene3D" id="3.40.50.1820">
    <property type="entry name" value="alpha/beta hydrolase"/>
    <property type="match status" value="1"/>
</dbReference>
<proteinExistence type="predicted"/>
<dbReference type="Proteomes" id="UP000198623">
    <property type="component" value="Unassembled WGS sequence"/>
</dbReference>
<dbReference type="SUPFAM" id="SSF82171">
    <property type="entry name" value="DPP6 N-terminal domain-like"/>
    <property type="match status" value="1"/>
</dbReference>
<gene>
    <name evidence="2" type="ORF">SAMN05216175_101111</name>
</gene>
<organism evidence="2 3">
    <name type="scientific">Neptunomonas qingdaonensis</name>
    <dbReference type="NCBI Taxonomy" id="1045558"/>
    <lineage>
        <taxon>Bacteria</taxon>
        <taxon>Pseudomonadati</taxon>
        <taxon>Pseudomonadota</taxon>
        <taxon>Gammaproteobacteria</taxon>
        <taxon>Oceanospirillales</taxon>
        <taxon>Oceanospirillaceae</taxon>
        <taxon>Neptunomonas</taxon>
    </lineage>
</organism>
<dbReference type="Pfam" id="PF00326">
    <property type="entry name" value="Peptidase_S9"/>
    <property type="match status" value="1"/>
</dbReference>